<keyword evidence="3" id="KW-1185">Reference proteome</keyword>
<dbReference type="GO" id="GO:0005655">
    <property type="term" value="C:nucleolar ribonuclease P complex"/>
    <property type="evidence" value="ECO:0007669"/>
    <property type="project" value="TreeGrafter"/>
</dbReference>
<gene>
    <name evidence="2" type="primary">MPUL0F04470</name>
    <name evidence="2" type="ORF">METSCH_F04470</name>
</gene>
<dbReference type="GO" id="GO:0034965">
    <property type="term" value="P:intronic box C/D snoRNA processing"/>
    <property type="evidence" value="ECO:0007669"/>
    <property type="project" value="TreeGrafter"/>
</dbReference>
<evidence type="ECO:0000313" key="3">
    <source>
        <dbReference type="Proteomes" id="UP000292447"/>
    </source>
</evidence>
<dbReference type="GO" id="GO:0005829">
    <property type="term" value="C:cytosol"/>
    <property type="evidence" value="ECO:0007669"/>
    <property type="project" value="TreeGrafter"/>
</dbReference>
<feature type="region of interest" description="Disordered" evidence="1">
    <location>
        <begin position="266"/>
        <end position="299"/>
    </location>
</feature>
<proteinExistence type="predicted"/>
<organism evidence="2 3">
    <name type="scientific">Metschnikowia aff. pulcherrima</name>
    <dbReference type="NCBI Taxonomy" id="2163413"/>
    <lineage>
        <taxon>Eukaryota</taxon>
        <taxon>Fungi</taxon>
        <taxon>Dikarya</taxon>
        <taxon>Ascomycota</taxon>
        <taxon>Saccharomycotina</taxon>
        <taxon>Pichiomycetes</taxon>
        <taxon>Metschnikowiaceae</taxon>
        <taxon>Metschnikowia</taxon>
    </lineage>
</organism>
<evidence type="ECO:0000256" key="1">
    <source>
        <dbReference type="SAM" id="MobiDB-lite"/>
    </source>
</evidence>
<dbReference type="InterPro" id="IPR013241">
    <property type="entry name" value="RNase_P_Pop3"/>
</dbReference>
<dbReference type="GO" id="GO:0000171">
    <property type="term" value="F:ribonuclease MRP activity"/>
    <property type="evidence" value="ECO:0007669"/>
    <property type="project" value="TreeGrafter"/>
</dbReference>
<feature type="compositionally biased region" description="Basic and acidic residues" evidence="1">
    <location>
        <begin position="283"/>
        <end position="299"/>
    </location>
</feature>
<dbReference type="GO" id="GO:0000172">
    <property type="term" value="C:ribonuclease MRP complex"/>
    <property type="evidence" value="ECO:0007669"/>
    <property type="project" value="TreeGrafter"/>
</dbReference>
<name>A0A4P6XUG1_9ASCO</name>
<dbReference type="GO" id="GO:0006364">
    <property type="term" value="P:rRNA processing"/>
    <property type="evidence" value="ECO:0007669"/>
    <property type="project" value="InterPro"/>
</dbReference>
<sequence>MFKSTHQAHQSHLCSGLFHSLLATIIFDYKTIIMSKASPGTGSLRDIEQRKREVFRPLLDSPFTKGADWPIVDRQASETIMECLTQVLSGYGSYLEMKKMNKDKQIPVPSVALKITIGFNSTVKKLEVQAKPNRAKLLGKNINSNDKAEGYVKYVFVAKSDISTALLTSCFPLLTFSASRSARDRVKLVELPKGAAGKLLSVLRTDNVTIISLEEDWAEGKLLFDVVNSTISDVEVPWLAGLFDDSSKLCFEKPNIRFVKTSVPVGKVQKKKGILKKKKNRKGSMEKGKGKDAQKSEKP</sequence>
<dbReference type="Proteomes" id="UP000292447">
    <property type="component" value="Chromosome VI"/>
</dbReference>
<protein>
    <submittedName>
        <fullName evidence="2">Ribonuclease P/MRP protein subunit POP3</fullName>
    </submittedName>
</protein>
<dbReference type="Pfam" id="PF08228">
    <property type="entry name" value="RNase_P_pop3"/>
    <property type="match status" value="1"/>
</dbReference>
<dbReference type="STRING" id="2163413.A0A4P6XUG1"/>
<accession>A0A4P6XUG1</accession>
<dbReference type="AlphaFoldDB" id="A0A4P6XUG1"/>
<reference evidence="3" key="1">
    <citation type="submission" date="2019-03" db="EMBL/GenBank/DDBJ databases">
        <title>Snf2 controls pulcherriminic acid biosynthesis and connects pigmentation and antifungal activity of the yeast Metschnikowia pulcherrima.</title>
        <authorList>
            <person name="Gore-Lloyd D."/>
            <person name="Sumann I."/>
            <person name="Brachmann A.O."/>
            <person name="Schneeberger K."/>
            <person name="Ortiz-Merino R.A."/>
            <person name="Moreno-Beltran M."/>
            <person name="Schlaefli M."/>
            <person name="Kirner P."/>
            <person name="Santos Kron A."/>
            <person name="Wolfe K.H."/>
            <person name="Piel J."/>
            <person name="Ahrens C.H."/>
            <person name="Henk D."/>
            <person name="Freimoser F.M."/>
        </authorList>
    </citation>
    <scope>NUCLEOTIDE SEQUENCE [LARGE SCALE GENOMIC DNA]</scope>
    <source>
        <strain evidence="3">APC 1.2</strain>
    </source>
</reference>
<evidence type="ECO:0000313" key="2">
    <source>
        <dbReference type="EMBL" id="QBM90859.1"/>
    </source>
</evidence>
<dbReference type="EMBL" id="CP034461">
    <property type="protein sequence ID" value="QBM90859.1"/>
    <property type="molecule type" value="Genomic_DNA"/>
</dbReference>
<dbReference type="PANTHER" id="PTHR28272:SF1">
    <property type="entry name" value="RIBONUCLEASES P_MRP PROTEIN SUBUNIT POP3"/>
    <property type="match status" value="1"/>
</dbReference>
<dbReference type="PANTHER" id="PTHR28272">
    <property type="entry name" value="RIBONUCLEASES P/MRP PROTEIN SUBUNIT POP3"/>
    <property type="match status" value="1"/>
</dbReference>
<dbReference type="GO" id="GO:0008033">
    <property type="term" value="P:tRNA processing"/>
    <property type="evidence" value="ECO:0007669"/>
    <property type="project" value="InterPro"/>
</dbReference>
<feature type="compositionally biased region" description="Basic residues" evidence="1">
    <location>
        <begin position="268"/>
        <end position="282"/>
    </location>
</feature>
<dbReference type="GO" id="GO:0004526">
    <property type="term" value="F:ribonuclease P activity"/>
    <property type="evidence" value="ECO:0007669"/>
    <property type="project" value="TreeGrafter"/>
</dbReference>